<dbReference type="Pfam" id="PF01590">
    <property type="entry name" value="GAF"/>
    <property type="match status" value="1"/>
</dbReference>
<gene>
    <name evidence="2" type="ORF">ACFFVI_03240</name>
</gene>
<feature type="domain" description="GGDEF" evidence="1">
    <location>
        <begin position="539"/>
        <end position="661"/>
    </location>
</feature>
<evidence type="ECO:0000313" key="2">
    <source>
        <dbReference type="EMBL" id="MFB9375976.1"/>
    </source>
</evidence>
<dbReference type="Proteomes" id="UP001589748">
    <property type="component" value="Unassembled WGS sequence"/>
</dbReference>
<dbReference type="InterPro" id="IPR035965">
    <property type="entry name" value="PAS-like_dom_sf"/>
</dbReference>
<keyword evidence="3" id="KW-1185">Reference proteome</keyword>
<dbReference type="InterPro" id="IPR029016">
    <property type="entry name" value="GAF-like_dom_sf"/>
</dbReference>
<dbReference type="SMART" id="SM00065">
    <property type="entry name" value="GAF"/>
    <property type="match status" value="2"/>
</dbReference>
<dbReference type="InterPro" id="IPR003018">
    <property type="entry name" value="GAF"/>
</dbReference>
<dbReference type="InterPro" id="IPR043128">
    <property type="entry name" value="Rev_trsase/Diguanyl_cyclase"/>
</dbReference>
<keyword evidence="2" id="KW-0548">Nucleotidyltransferase</keyword>
<dbReference type="Gene3D" id="3.30.450.20">
    <property type="entry name" value="PAS domain"/>
    <property type="match status" value="1"/>
</dbReference>
<protein>
    <submittedName>
        <fullName evidence="2">Diguanylate cyclase domain-containing protein</fullName>
        <ecNumber evidence="2">2.7.7.65</ecNumber>
    </submittedName>
</protein>
<reference evidence="2 3" key="1">
    <citation type="submission" date="2024-09" db="EMBL/GenBank/DDBJ databases">
        <authorList>
            <person name="Sun Q."/>
            <person name="Mori K."/>
        </authorList>
    </citation>
    <scope>NUCLEOTIDE SEQUENCE [LARGE SCALE GENOMIC DNA]</scope>
    <source>
        <strain evidence="2 3">TISTR 1856</strain>
    </source>
</reference>
<dbReference type="SUPFAM" id="SSF55073">
    <property type="entry name" value="Nucleotide cyclase"/>
    <property type="match status" value="1"/>
</dbReference>
<dbReference type="Pfam" id="PF00990">
    <property type="entry name" value="GGDEF"/>
    <property type="match status" value="1"/>
</dbReference>
<organism evidence="2 3">
    <name type="scientific">Kineococcus gynurae</name>
    <dbReference type="NCBI Taxonomy" id="452979"/>
    <lineage>
        <taxon>Bacteria</taxon>
        <taxon>Bacillati</taxon>
        <taxon>Actinomycetota</taxon>
        <taxon>Actinomycetes</taxon>
        <taxon>Kineosporiales</taxon>
        <taxon>Kineosporiaceae</taxon>
        <taxon>Kineococcus</taxon>
    </lineage>
</organism>
<dbReference type="PANTHER" id="PTHR45138:SF9">
    <property type="entry name" value="DIGUANYLATE CYCLASE DGCM-RELATED"/>
    <property type="match status" value="1"/>
</dbReference>
<name>A0ABV5LPM6_9ACTN</name>
<dbReference type="Gene3D" id="3.30.70.270">
    <property type="match status" value="1"/>
</dbReference>
<dbReference type="InterPro" id="IPR050469">
    <property type="entry name" value="Diguanylate_Cyclase"/>
</dbReference>
<dbReference type="Pfam" id="PF13426">
    <property type="entry name" value="PAS_9"/>
    <property type="match status" value="1"/>
</dbReference>
<dbReference type="EMBL" id="JBHMDM010000001">
    <property type="protein sequence ID" value="MFB9375976.1"/>
    <property type="molecule type" value="Genomic_DNA"/>
</dbReference>
<dbReference type="SUPFAM" id="SSF55781">
    <property type="entry name" value="GAF domain-like"/>
    <property type="match status" value="2"/>
</dbReference>
<comment type="caution">
    <text evidence="2">The sequence shown here is derived from an EMBL/GenBank/DDBJ whole genome shotgun (WGS) entry which is preliminary data.</text>
</comment>
<dbReference type="InterPro" id="IPR000014">
    <property type="entry name" value="PAS"/>
</dbReference>
<dbReference type="PANTHER" id="PTHR45138">
    <property type="entry name" value="REGULATORY COMPONENTS OF SENSORY TRANSDUCTION SYSTEM"/>
    <property type="match status" value="1"/>
</dbReference>
<dbReference type="InterPro" id="IPR000160">
    <property type="entry name" value="GGDEF_dom"/>
</dbReference>
<dbReference type="RefSeq" id="WP_380139590.1">
    <property type="nucleotide sequence ID" value="NZ_JBHLUI010000012.1"/>
</dbReference>
<dbReference type="SUPFAM" id="SSF55785">
    <property type="entry name" value="PYP-like sensor domain (PAS domain)"/>
    <property type="match status" value="1"/>
</dbReference>
<dbReference type="GO" id="GO:0052621">
    <property type="term" value="F:diguanylate cyclase activity"/>
    <property type="evidence" value="ECO:0007669"/>
    <property type="project" value="UniProtKB-EC"/>
</dbReference>
<dbReference type="CDD" id="cd01949">
    <property type="entry name" value="GGDEF"/>
    <property type="match status" value="1"/>
</dbReference>
<dbReference type="Pfam" id="PF13185">
    <property type="entry name" value="GAF_2"/>
    <property type="match status" value="1"/>
</dbReference>
<dbReference type="SMART" id="SM00267">
    <property type="entry name" value="GGDEF"/>
    <property type="match status" value="1"/>
</dbReference>
<dbReference type="Gene3D" id="3.30.450.40">
    <property type="match status" value="2"/>
</dbReference>
<proteinExistence type="predicted"/>
<sequence length="669" mass="70672">MSFRPEESRLEALAAYRLLETTSESGADIAEEVAALTRLASLVTGLPLAMVNIIDETTLVQLATVGMDPGAFPREETPCGVHFLDGALVHTSDASQDARFADNAFVDGRLGALRAYASAPLITLDGHALGTLCVADTRPRTLTPTQLAALDDLSRVVLSLFERRREAQVSARHAAEADEQRTLTELLMAEIDERNRLTEAVLSSVGVGIVVSDTAGHIVSSNATATEWLGPIDPDLTLSGQVMEFSVRHRDGVTPMAPEELPLRRALREGPVDGIELVTCAPGRPDRALMCSGRPLVGETGDVTGAVVAFHDITPLREREDLLRAAHEQLGRHAEEAATLARAARTVTAAADPRLAVCEVARELTGADVVLLLQPADDGVLRPTATVGLGDDPVPSFPLPGAGATVGAPGSRGSLAGTAFLGEELLFVADVLSDPRADTELARRCRIRSGAWQPVVMADGRTIGVLVLAWRETVETLPGTTRSMLAALAGEAAHTLERAVLLDRLAQAADHDPLTGLPNRRTWDRATDQEIARAARTGCPLTFMIVDLDHFKNYNDTAGHLAGDELLRAFAAAARDCLREVDVLARWGGEEFAVALPGCSAADAVAIADRIRANVPAAQTATIGVAQWSVGSTAVEVLARADAALYAGKRSGRDRTVVSGAELSLLGGQ</sequence>
<dbReference type="PROSITE" id="PS50887">
    <property type="entry name" value="GGDEF"/>
    <property type="match status" value="1"/>
</dbReference>
<evidence type="ECO:0000259" key="1">
    <source>
        <dbReference type="PROSITE" id="PS50887"/>
    </source>
</evidence>
<dbReference type="EC" id="2.7.7.65" evidence="2"/>
<dbReference type="NCBIfam" id="TIGR00254">
    <property type="entry name" value="GGDEF"/>
    <property type="match status" value="1"/>
</dbReference>
<dbReference type="InterPro" id="IPR029787">
    <property type="entry name" value="Nucleotide_cyclase"/>
</dbReference>
<keyword evidence="2" id="KW-0808">Transferase</keyword>
<accession>A0ABV5LPM6</accession>
<evidence type="ECO:0000313" key="3">
    <source>
        <dbReference type="Proteomes" id="UP001589748"/>
    </source>
</evidence>